<evidence type="ECO:0000313" key="2">
    <source>
        <dbReference type="Proteomes" id="UP000615326"/>
    </source>
</evidence>
<dbReference type="EMBL" id="WOSW01000001">
    <property type="protein sequence ID" value="NHO31044.1"/>
    <property type="molecule type" value="Genomic_DNA"/>
</dbReference>
<organism evidence="1 2">
    <name type="scientific">Acetobacter fallax</name>
    <dbReference type="NCBI Taxonomy" id="1737473"/>
    <lineage>
        <taxon>Bacteria</taxon>
        <taxon>Pseudomonadati</taxon>
        <taxon>Pseudomonadota</taxon>
        <taxon>Alphaproteobacteria</taxon>
        <taxon>Acetobacterales</taxon>
        <taxon>Acetobacteraceae</taxon>
        <taxon>Acetobacter</taxon>
    </lineage>
</organism>
<name>A0ABX0K3T5_9PROT</name>
<evidence type="ECO:0000313" key="1">
    <source>
        <dbReference type="EMBL" id="NHO31044.1"/>
    </source>
</evidence>
<dbReference type="RefSeq" id="WP_173575648.1">
    <property type="nucleotide sequence ID" value="NZ_WOSW01000001.1"/>
</dbReference>
<protein>
    <recommendedName>
        <fullName evidence="3">Flagellar protein FlgN</fullName>
    </recommendedName>
</protein>
<proteinExistence type="predicted"/>
<evidence type="ECO:0008006" key="3">
    <source>
        <dbReference type="Google" id="ProtNLM"/>
    </source>
</evidence>
<dbReference type="Proteomes" id="UP000615326">
    <property type="component" value="Unassembled WGS sequence"/>
</dbReference>
<gene>
    <name evidence="1" type="ORF">GOB84_00420</name>
</gene>
<accession>A0ABX0K3T5</accession>
<sequence length="135" mass="14600">MTPDALKTLETVLDVIEQENVQLKAGDITAAVSLLARKEAALADLDRLDIVCKRDSDAGASIECCSVKLPETARRLDDALQENRTLLRQAMTAQSLIVRLLTSALPDAGAKTQYSNSGGYVAKREQPGRAFRNNA</sequence>
<comment type="caution">
    <text evidence="1">The sequence shown here is derived from an EMBL/GenBank/DDBJ whole genome shotgun (WGS) entry which is preliminary data.</text>
</comment>
<reference evidence="1 2" key="1">
    <citation type="journal article" date="2020" name="Int. J. Syst. Evol. Microbiol.">
        <title>Novel acetic acid bacteria from cider fermentations: Acetobacter conturbans sp. nov. and Acetobacter fallax sp. nov.</title>
        <authorList>
            <person name="Sombolestani A.S."/>
            <person name="Cleenwerck I."/>
            <person name="Cnockaert M."/>
            <person name="Borremans W."/>
            <person name="Wieme A.D."/>
            <person name="De Vuyst L."/>
            <person name="Vandamme P."/>
        </authorList>
    </citation>
    <scope>NUCLEOTIDE SEQUENCE [LARGE SCALE GENOMIC DNA]</scope>
    <source>
        <strain evidence="1 2">LMG 1637</strain>
    </source>
</reference>
<keyword evidence="2" id="KW-1185">Reference proteome</keyword>